<dbReference type="HOGENOM" id="CLU_003454_0_0_3"/>
<feature type="repeat" description="WD" evidence="3">
    <location>
        <begin position="1077"/>
        <end position="1118"/>
    </location>
</feature>
<dbReference type="InterPro" id="IPR036322">
    <property type="entry name" value="WD40_repeat_dom_sf"/>
</dbReference>
<dbReference type="PROSITE" id="PS50294">
    <property type="entry name" value="WD_REPEATS_REGION"/>
    <property type="match status" value="11"/>
</dbReference>
<accession>B8HV43</accession>
<keyword evidence="1 3" id="KW-0853">WD repeat</keyword>
<name>B8HV43_CYAP4</name>
<dbReference type="PANTHER" id="PTHR19879:SF9">
    <property type="entry name" value="TRANSCRIPTION INITIATION FACTOR TFIID SUBUNIT 5"/>
    <property type="match status" value="1"/>
</dbReference>
<keyword evidence="2" id="KW-0677">Repeat</keyword>
<dbReference type="InterPro" id="IPR027417">
    <property type="entry name" value="P-loop_NTPase"/>
</dbReference>
<dbReference type="CDD" id="cd00200">
    <property type="entry name" value="WD40"/>
    <property type="match status" value="2"/>
</dbReference>
<reference evidence="5" key="1">
    <citation type="submission" date="2009-01" db="EMBL/GenBank/DDBJ databases">
        <title>Complete sequence of chromosome Cyanothece sp. PCC 7425.</title>
        <authorList>
            <consortium name="US DOE Joint Genome Institute"/>
            <person name="Lucas S."/>
            <person name="Copeland A."/>
            <person name="Lapidus A."/>
            <person name="Glavina del Rio T."/>
            <person name="Dalin E."/>
            <person name="Tice H."/>
            <person name="Bruce D."/>
            <person name="Goodwin L."/>
            <person name="Pitluck S."/>
            <person name="Sims D."/>
            <person name="Meineke L."/>
            <person name="Brettin T."/>
            <person name="Detter J.C."/>
            <person name="Han C."/>
            <person name="Larimer F."/>
            <person name="Land M."/>
            <person name="Hauser L."/>
            <person name="Kyrpides N."/>
            <person name="Ovchinnikova G."/>
            <person name="Liberton M."/>
            <person name="Stoeckel J."/>
            <person name="Banerjee A."/>
            <person name="Singh A."/>
            <person name="Page L."/>
            <person name="Sato H."/>
            <person name="Zhao L."/>
            <person name="Sherman L."/>
            <person name="Pakrasi H."/>
            <person name="Richardson P."/>
        </authorList>
    </citation>
    <scope>NUCLEOTIDE SEQUENCE</scope>
    <source>
        <strain evidence="5">PCC 7425</strain>
    </source>
</reference>
<dbReference type="OrthoDB" id="434800at2"/>
<feature type="repeat" description="WD" evidence="3">
    <location>
        <begin position="783"/>
        <end position="817"/>
    </location>
</feature>
<dbReference type="SUPFAM" id="SSF50978">
    <property type="entry name" value="WD40 repeat-like"/>
    <property type="match status" value="2"/>
</dbReference>
<protein>
    <submittedName>
        <fullName evidence="5">WD-40 repeat protein</fullName>
    </submittedName>
</protein>
<feature type="repeat" description="WD" evidence="3">
    <location>
        <begin position="865"/>
        <end position="899"/>
    </location>
</feature>
<dbReference type="Pfam" id="PF00400">
    <property type="entry name" value="WD40"/>
    <property type="match status" value="12"/>
</dbReference>
<evidence type="ECO:0000256" key="3">
    <source>
        <dbReference type="PROSITE-ProRule" id="PRU00221"/>
    </source>
</evidence>
<feature type="repeat" description="WD" evidence="3">
    <location>
        <begin position="987"/>
        <end position="1028"/>
    </location>
</feature>
<dbReference type="Gene3D" id="3.40.50.300">
    <property type="entry name" value="P-loop containing nucleotide triphosphate hydrolases"/>
    <property type="match status" value="1"/>
</dbReference>
<evidence type="ECO:0000313" key="5">
    <source>
        <dbReference type="EMBL" id="ACL43090.1"/>
    </source>
</evidence>
<evidence type="ECO:0000256" key="1">
    <source>
        <dbReference type="ARBA" id="ARBA00022574"/>
    </source>
</evidence>
<dbReference type="InterPro" id="IPR019775">
    <property type="entry name" value="WD40_repeat_CS"/>
</dbReference>
<organism evidence="5">
    <name type="scientific">Cyanothece sp. (strain PCC 7425 / ATCC 29141)</name>
    <dbReference type="NCBI Taxonomy" id="395961"/>
    <lineage>
        <taxon>Bacteria</taxon>
        <taxon>Bacillati</taxon>
        <taxon>Cyanobacteriota</taxon>
        <taxon>Cyanophyceae</taxon>
        <taxon>Gomontiellales</taxon>
        <taxon>Cyanothecaceae</taxon>
        <taxon>Cyanothece</taxon>
    </lineage>
</organism>
<feature type="repeat" description="WD" evidence="3">
    <location>
        <begin position="1036"/>
        <end position="1069"/>
    </location>
</feature>
<dbReference type="AlphaFoldDB" id="B8HV43"/>
<dbReference type="SUPFAM" id="SSF52540">
    <property type="entry name" value="P-loop containing nucleoside triphosphate hydrolases"/>
    <property type="match status" value="1"/>
</dbReference>
<dbReference type="PROSITE" id="PS50082">
    <property type="entry name" value="WD_REPEATS_2"/>
    <property type="match status" value="11"/>
</dbReference>
<keyword evidence="4" id="KW-0175">Coiled coil</keyword>
<dbReference type="InterPro" id="IPR001680">
    <property type="entry name" value="WD40_rpt"/>
</dbReference>
<dbReference type="EMBL" id="CP001344">
    <property type="protein sequence ID" value="ACL43090.1"/>
    <property type="molecule type" value="Genomic_DNA"/>
</dbReference>
<sequence>MTLSDSGYSYQVGGSLPGNAATYVVRRADRELYQGLKAGEFCYVLNSRQMGKSSLRVQTMQRLQGEGYRCAALDITKIGSQNITPEQWYASVAGAMVNSLAVNHLPGGEPFSLRSWWRDREYLSPVQRLADLLEAVLLTQIPEPIVIFIDEIDSLLSLNFPTDDFFALIRAYYNNRADHRGDTHLTFALLGVAAPGDLIQDKQRTPFNIGRAIPLEGFQLSEVAPLAIGLAPLATDPEAALAAILDWTGGQPFLTQKLCKLLHAEQTFIPAGKESAWIAELVRARILDSWEAQDEPEHLRTIRNRLLASEQRAGRLLGLYQKILQQGDIPADDSPEQMELRLTGLVNRRGGSLHVYNPIYAAVFDRDWVERELSNLRPYTTAFQAWLASGGQDRSRLLRGQALQDALTWSAQKSLSDQDYQFLAASQELEKQEVERTLAIERQAKQTAEEANRILTQAQQQAVKILRRSFVGLGIVSLVSILAVGVLIKTEKDLQTSRQSLGLEQAGISALEQFPNQELTALISAMEAGKALQSLVGNAPLETYPTTRPLLVLQTILDNIHERNQWKLDRVSVTASSFSENDQILITAGSDGQIRFWNPQGQPLRQFMANPTGIKIMRLSPDGGELVTVSHSGQIQRWDLTGKLLRTLRPQDKTISTLRFSPTGTYLAVAGSNGIVRVWNRQGMLLSQFPASEQAINSLSFSSDSDQIATAGEDGNIQLWSLTGQLQGKWQNYRNGSVPLKSISFRPLPLLSSSSEQQEQLVTVGYDGILRVWRTSGEQLNQWRVSQTPVYSLNFSPDGQRLVTLGEDNNVRIWDLSGQLLMTLKGHERSVTSASFSPAGQSLLTTATDGTIRFWDLDHQSGQQWSAGQKSIWAVDFHPNGTLLATAGKNGTVRLWHVSGQLLKQLQADSVGINSVTFSPNGRLLATATQSGKVQVWNLAGERLLQVSQPGAVYTVAFSPDGQRLAAAGEARTIDLWNLNGQLERSFSGHGQKVYSLSFSPDGQRLASGGEDGSLRLWPLRQKSLLSFPAPTPLVVNAAQGWITSVSFTPRGDSLVTAGQDGIIRFWDLAGKEIRQFRSHTSGILNLRFSPDGQMLAASGQDGMVKAWTLSGKQLAEFNNHQGVVYGLSFSSQNYLLATVGEDDRIKLEHLGGLQQLLRRGCDWLQDYLVLHSKQNLCAVLPSLTRNPRN</sequence>
<dbReference type="STRING" id="395961.Cyan7425_0703"/>
<dbReference type="KEGG" id="cyn:Cyan7425_0703"/>
<dbReference type="InterPro" id="IPR015943">
    <property type="entry name" value="WD40/YVTN_repeat-like_dom_sf"/>
</dbReference>
<feature type="repeat" description="WD" evidence="3">
    <location>
        <begin position="573"/>
        <end position="598"/>
    </location>
</feature>
<feature type="repeat" description="WD" evidence="3">
    <location>
        <begin position="689"/>
        <end position="722"/>
    </location>
</feature>
<feature type="repeat" description="WD" evidence="3">
    <location>
        <begin position="946"/>
        <end position="980"/>
    </location>
</feature>
<dbReference type="SMART" id="SM00320">
    <property type="entry name" value="WD40"/>
    <property type="match status" value="14"/>
</dbReference>
<dbReference type="PROSITE" id="PS00678">
    <property type="entry name" value="WD_REPEATS_1"/>
    <property type="match status" value="3"/>
</dbReference>
<evidence type="ECO:0000256" key="2">
    <source>
        <dbReference type="ARBA" id="ARBA00022737"/>
    </source>
</evidence>
<dbReference type="Pfam" id="PF14516">
    <property type="entry name" value="AAA_35"/>
    <property type="match status" value="1"/>
</dbReference>
<dbReference type="PRINTS" id="PR00320">
    <property type="entry name" value="GPROTEINBRPT"/>
</dbReference>
<proteinExistence type="predicted"/>
<feature type="repeat" description="WD" evidence="3">
    <location>
        <begin position="824"/>
        <end position="858"/>
    </location>
</feature>
<feature type="repeat" description="WD" evidence="3">
    <location>
        <begin position="648"/>
        <end position="680"/>
    </location>
</feature>
<feature type="repeat" description="WD" evidence="3">
    <location>
        <begin position="906"/>
        <end position="947"/>
    </location>
</feature>
<gene>
    <name evidence="5" type="ordered locus">Cyan7425_0703</name>
</gene>
<dbReference type="Gene3D" id="2.130.10.10">
    <property type="entry name" value="YVTN repeat-like/Quinoprotein amine dehydrogenase"/>
    <property type="match status" value="3"/>
</dbReference>
<feature type="coiled-coil region" evidence="4">
    <location>
        <begin position="431"/>
        <end position="468"/>
    </location>
</feature>
<dbReference type="InterPro" id="IPR020472">
    <property type="entry name" value="WD40_PAC1"/>
</dbReference>
<dbReference type="eggNOG" id="COG2319">
    <property type="taxonomic scope" value="Bacteria"/>
</dbReference>
<dbReference type="PANTHER" id="PTHR19879">
    <property type="entry name" value="TRANSCRIPTION INITIATION FACTOR TFIID"/>
    <property type="match status" value="1"/>
</dbReference>
<evidence type="ECO:0000256" key="4">
    <source>
        <dbReference type="SAM" id="Coils"/>
    </source>
</evidence>